<keyword evidence="1" id="KW-0614">Plasmid</keyword>
<reference evidence="1" key="1">
    <citation type="submission" date="2016-07" db="EMBL/GenBank/DDBJ databases">
        <title>Microvirga ossetica sp. nov. a new species of rhizobia isolated from root nodules of the legume species Vicia alpestris Steven originated from North Ossetia region in the Caucasus.</title>
        <authorList>
            <person name="Safronova V.I."/>
            <person name="Kuznetsova I.G."/>
            <person name="Sazanova A.L."/>
            <person name="Belimov A."/>
            <person name="Andronov E."/>
            <person name="Osledkin Y.S."/>
            <person name="Onishchuk O.P."/>
            <person name="Kurchak O.N."/>
            <person name="Shaposhnikov A.I."/>
            <person name="Willems A."/>
            <person name="Tikhonovich I.A."/>
        </authorList>
    </citation>
    <scope>NUCLEOTIDE SEQUENCE [LARGE SCALE GENOMIC DNA]</scope>
    <source>
        <strain evidence="1">V5/3M</strain>
        <plasmid evidence="1">unnamed2</plasmid>
    </source>
</reference>
<sequence length="81" mass="8864">MTKIALISDLHLEESKDPSPLGTPPGMFQVFGSLSLPREIDADIMVIAGDTHPDPEIRRQVLAKIEDELGLLVIHVNGNHN</sequence>
<name>A0A1B2EX66_9HYPH</name>
<dbReference type="SUPFAM" id="SSF56300">
    <property type="entry name" value="Metallo-dependent phosphatases"/>
    <property type="match status" value="1"/>
</dbReference>
<gene>
    <name evidence="1" type="ORF">BB934_41065</name>
</gene>
<geneLocation type="plasmid" evidence="1">
    <name>unnamed2</name>
</geneLocation>
<accession>A0A1B2EX66</accession>
<dbReference type="EMBL" id="CP016619">
    <property type="protein sequence ID" value="ANY84580.1"/>
    <property type="molecule type" value="Genomic_DNA"/>
</dbReference>
<evidence type="ECO:0000313" key="1">
    <source>
        <dbReference type="EMBL" id="ANY84580.1"/>
    </source>
</evidence>
<organism evidence="1">
    <name type="scientific">Microvirga ossetica</name>
    <dbReference type="NCBI Taxonomy" id="1882682"/>
    <lineage>
        <taxon>Bacteria</taxon>
        <taxon>Pseudomonadati</taxon>
        <taxon>Pseudomonadota</taxon>
        <taxon>Alphaproteobacteria</taxon>
        <taxon>Hyphomicrobiales</taxon>
        <taxon>Methylobacteriaceae</taxon>
        <taxon>Microvirga</taxon>
    </lineage>
</organism>
<dbReference type="KEGG" id="moc:BB934_41065"/>
<proteinExistence type="predicted"/>
<evidence type="ECO:0008006" key="2">
    <source>
        <dbReference type="Google" id="ProtNLM"/>
    </source>
</evidence>
<dbReference type="AlphaFoldDB" id="A0A1B2EX66"/>
<protein>
    <recommendedName>
        <fullName evidence="2">Calcineurin-like phosphoesterase domain-containing protein</fullName>
    </recommendedName>
</protein>
<dbReference type="InterPro" id="IPR029052">
    <property type="entry name" value="Metallo-depent_PP-like"/>
</dbReference>